<comment type="caution">
    <text evidence="2">The sequence shown here is derived from an EMBL/GenBank/DDBJ whole genome shotgun (WGS) entry which is preliminary data.</text>
</comment>
<sequence>MEWQGSRVVLVAYCHFLGERMADADLDFLVSLGFRPPGQVCSTDRPPLERLLDDNDDAPGSSDLWGSLPSAEPDDDVAADSEAGSTSDEDEDGYPKPAYGVGKLGWGPPMRSKLMGRLRWFADGHGLASPGRWPPDRRPSGSNDRDLLLHKELMDGLLRLLSESLDVKREVCRLATGHAKASPFPPGLIQAGRDLVFQKLQGAGSKEALDRVPERQPFYLEAISELLRLAGDPDWTRYTKASWSFSAGVPLGVDVKLPRTPALFFRKTKHRKFVGAAEQLSDEPRLNYPSAREHELKIEEQFAKEISLGAMIEMPLEEAKSRYGESLSIASLGAIPKADDSVRVVHDGSNGQHVNDRIKVRDAQSTPTGADLSAALEELPGAYFSITGDISRAHRLVLVRSADWARQACRAYRKDRVYLNAVGTFGIVSASYWWYRLFSGLGRLLYYAHGQDHTTLLTYVDDLIWLTESSQGLPRILASIFLLEILGIPSAWHKFRGGAEHGWIGFSISAHQRLLGISKSRADWMIGWIRKVKSDGFVNIADMGAVLGRLSFGLTVLPLLRPFLGIFALLMYLGKVASRLSFSVQMQRPKGMKCGLAVGLRASPPILMSATGLQKGFRIWRPHGFTWRANPTGRSIASLELLATLIGVVVFQSAPFTHANFVCSAATDNRGNSQLTSRWLTTSFPLVAVLMELATVLQGKSLSLELHWAHRLQNSLADSLTNQDFKSFNPDLRLRFSFGDYQSLVTKEMLDLGSSLYKDIAEWKIRKRGRNDLEKGVPRSKASKLSARDPWK</sequence>
<dbReference type="OMA" id="RIAMHTS"/>
<dbReference type="EMBL" id="LSRX01000547">
    <property type="protein sequence ID" value="OLP94341.1"/>
    <property type="molecule type" value="Genomic_DNA"/>
</dbReference>
<dbReference type="PANTHER" id="PTHR33050:SF7">
    <property type="entry name" value="RIBONUCLEASE H"/>
    <property type="match status" value="1"/>
</dbReference>
<dbReference type="Proteomes" id="UP000186817">
    <property type="component" value="Unassembled WGS sequence"/>
</dbReference>
<evidence type="ECO:0000313" key="2">
    <source>
        <dbReference type="EMBL" id="OLP94341.1"/>
    </source>
</evidence>
<organism evidence="2 3">
    <name type="scientific">Symbiodinium microadriaticum</name>
    <name type="common">Dinoflagellate</name>
    <name type="synonym">Zooxanthella microadriatica</name>
    <dbReference type="NCBI Taxonomy" id="2951"/>
    <lineage>
        <taxon>Eukaryota</taxon>
        <taxon>Sar</taxon>
        <taxon>Alveolata</taxon>
        <taxon>Dinophyceae</taxon>
        <taxon>Suessiales</taxon>
        <taxon>Symbiodiniaceae</taxon>
        <taxon>Symbiodinium</taxon>
    </lineage>
</organism>
<dbReference type="PANTHER" id="PTHR33050">
    <property type="entry name" value="REVERSE TRANSCRIPTASE DOMAIN-CONTAINING PROTEIN"/>
    <property type="match status" value="1"/>
</dbReference>
<evidence type="ECO:0008006" key="4">
    <source>
        <dbReference type="Google" id="ProtNLM"/>
    </source>
</evidence>
<reference evidence="2 3" key="1">
    <citation type="submission" date="2016-02" db="EMBL/GenBank/DDBJ databases">
        <title>Genome analysis of coral dinoflagellate symbionts highlights evolutionary adaptations to a symbiotic lifestyle.</title>
        <authorList>
            <person name="Aranda M."/>
            <person name="Li Y."/>
            <person name="Liew Y.J."/>
            <person name="Baumgarten S."/>
            <person name="Simakov O."/>
            <person name="Wilson M."/>
            <person name="Piel J."/>
            <person name="Ashoor H."/>
            <person name="Bougouffa S."/>
            <person name="Bajic V.B."/>
            <person name="Ryu T."/>
            <person name="Ravasi T."/>
            <person name="Bayer T."/>
            <person name="Micklem G."/>
            <person name="Kim H."/>
            <person name="Bhak J."/>
            <person name="Lajeunesse T.C."/>
            <person name="Voolstra C.R."/>
        </authorList>
    </citation>
    <scope>NUCLEOTIDE SEQUENCE [LARGE SCALE GENOMIC DNA]</scope>
    <source>
        <strain evidence="2 3">CCMP2467</strain>
    </source>
</reference>
<evidence type="ECO:0000256" key="1">
    <source>
        <dbReference type="SAM" id="MobiDB-lite"/>
    </source>
</evidence>
<evidence type="ECO:0000313" key="3">
    <source>
        <dbReference type="Proteomes" id="UP000186817"/>
    </source>
</evidence>
<keyword evidence="3" id="KW-1185">Reference proteome</keyword>
<dbReference type="AlphaFoldDB" id="A0A1Q9DGN8"/>
<dbReference type="InterPro" id="IPR052055">
    <property type="entry name" value="Hepadnavirus_pol/RT"/>
</dbReference>
<proteinExistence type="predicted"/>
<accession>A0A1Q9DGN8</accession>
<name>A0A1Q9DGN8_SYMMI</name>
<feature type="region of interest" description="Disordered" evidence="1">
    <location>
        <begin position="39"/>
        <end position="102"/>
    </location>
</feature>
<protein>
    <recommendedName>
        <fullName evidence="4">Reverse transcriptase domain-containing protein</fullName>
    </recommendedName>
</protein>
<dbReference type="OrthoDB" id="421453at2759"/>
<gene>
    <name evidence="2" type="ORF">AK812_SmicGene23645</name>
</gene>